<evidence type="ECO:0000256" key="2">
    <source>
        <dbReference type="SAM" id="MobiDB-lite"/>
    </source>
</evidence>
<proteinExistence type="predicted"/>
<feature type="coiled-coil region" evidence="1">
    <location>
        <begin position="509"/>
        <end position="606"/>
    </location>
</feature>
<feature type="coiled-coil region" evidence="1">
    <location>
        <begin position="395"/>
        <end position="483"/>
    </location>
</feature>
<evidence type="ECO:0000313" key="3">
    <source>
        <dbReference type="EMBL" id="EDO9682737.1"/>
    </source>
</evidence>
<name>A0A6F9JD02_CAMFE</name>
<feature type="region of interest" description="Disordered" evidence="2">
    <location>
        <begin position="699"/>
        <end position="718"/>
    </location>
</feature>
<dbReference type="AlphaFoldDB" id="A0A6F9JD02"/>
<organism evidence="3">
    <name type="scientific">Campylobacter fetus</name>
    <dbReference type="NCBI Taxonomy" id="196"/>
    <lineage>
        <taxon>Bacteria</taxon>
        <taxon>Pseudomonadati</taxon>
        <taxon>Campylobacterota</taxon>
        <taxon>Epsilonproteobacteria</taxon>
        <taxon>Campylobacterales</taxon>
        <taxon>Campylobacteraceae</taxon>
        <taxon>Campylobacter</taxon>
    </lineage>
</organism>
<accession>A0A6F9JD02</accession>
<feature type="compositionally biased region" description="Basic and acidic residues" evidence="2">
    <location>
        <begin position="699"/>
        <end position="712"/>
    </location>
</feature>
<protein>
    <submittedName>
        <fullName evidence="3">Uncharacterized protein</fullName>
    </submittedName>
</protein>
<reference evidence="3" key="1">
    <citation type="submission" date="2019-12" db="EMBL/GenBank/DDBJ databases">
        <authorList>
            <consortium name="PulseNet: The National Subtyping Network for Foodborne Disease Surveillance"/>
            <person name="Tarr C.L."/>
            <person name="Trees E."/>
            <person name="Katz L.S."/>
            <person name="Carleton-Romer H.A."/>
            <person name="Stroika S."/>
            <person name="Kucerova Z."/>
            <person name="Roache K.F."/>
            <person name="Sabol A.L."/>
            <person name="Besser J."/>
            <person name="Gerner-Smidt P."/>
        </authorList>
    </citation>
    <scope>NUCLEOTIDE SEQUENCE</scope>
    <source>
        <strain evidence="3">PNUSAC014016</strain>
    </source>
</reference>
<keyword evidence="1" id="KW-0175">Coiled coil</keyword>
<evidence type="ECO:0000256" key="1">
    <source>
        <dbReference type="SAM" id="Coils"/>
    </source>
</evidence>
<sequence>MIIVKKANTSLEDFNLNGSIIQNPYKAFMPYWKGDTSSFFEYMKSNELEYNFRAENIFELNKKCNEFLSNLSNTIKKNIGQFDPRIINSLGQRNLVDVTENDYLKITFQKENNLPFSDEEIQTFLNNPSRSFLDLRQYSAEKNELTLIYNRRGIYDEGSRIAVLKSKDTLTFRENFKDAKDNNFILSGFVYEFANLGEDFKYSFFVGEDERENIITAEEILNAKDERLDRNEAIITQKAAQDIASSEIRKEKQERRQSLGYDSTSGEILAEASTEIRINPVKENIETINENINNSINSNQNNSINNSNNVNKTKEALEQMVEQAIDFYEQKEIEKMRIRLNNARTDAKLAYEDMMYKIRNGSSALEALNFAKQKYSEEHTINMASAFLSKDILEVDIKNNEITTLRSKISELDNNNTLLNEEITKREQAITSLKSTMQQKVNEINLLKEKHEEDLIAVTNALKEEALKQVAEYENKLEGIQSSFREIIAKKDEELAQQDEAIFKFNALNENLNLRLSDVEEKADKLIKQNGILEQSNLNFKEQVEKLEKENSIIKNNNLELEKKINELIKQNGILEQSNLNFKEQVEKLEKENSIIKNNNLEFEKTNSELVKKVEDFVKLNKNYTDVKKDDEKVKKYDEKVKKDDEKVKKYDAISDKENVSQEDLLNMLSNEEISNRQKLEIIQQIDIMKAIDSNGQILEDKKEDKKNDNVRSFKRQQ</sequence>
<dbReference type="EMBL" id="AANITE010000012">
    <property type="protein sequence ID" value="EDO9682737.1"/>
    <property type="molecule type" value="Genomic_DNA"/>
</dbReference>
<gene>
    <name evidence="3" type="ORF">GPS25_08605</name>
</gene>
<comment type="caution">
    <text evidence="3">The sequence shown here is derived from an EMBL/GenBank/DDBJ whole genome shotgun (WGS) entry which is preliminary data.</text>
</comment>